<dbReference type="Proteomes" id="UP000831290">
    <property type="component" value="Chromosome"/>
</dbReference>
<dbReference type="RefSeq" id="WP_255841995.1">
    <property type="nucleotide sequence ID" value="NZ_CP094358.1"/>
</dbReference>
<gene>
    <name evidence="2" type="ORF">MQE35_13545</name>
</gene>
<sequence length="144" mass="16671">MKNLSFLLCMLFSITTFSQVWEKDFQSAQDLASKENKHIILVFSGSDWCAPCIRLDKKVWQSKDFRDYAANHWVLYKADFPRKKANQLPEDITRKNKELADKYNPQGMLPLVFILNKDGEVIGKTGFKNISAKEYVEVLKAFEG</sequence>
<keyword evidence="3" id="KW-1185">Reference proteome</keyword>
<dbReference type="Gene3D" id="3.40.30.10">
    <property type="entry name" value="Glutaredoxin"/>
    <property type="match status" value="1"/>
</dbReference>
<protein>
    <submittedName>
        <fullName evidence="2">Thioredoxin family protein</fullName>
    </submittedName>
</protein>
<dbReference type="InterPro" id="IPR013766">
    <property type="entry name" value="Thioredoxin_domain"/>
</dbReference>
<dbReference type="SUPFAM" id="SSF52833">
    <property type="entry name" value="Thioredoxin-like"/>
    <property type="match status" value="1"/>
</dbReference>
<evidence type="ECO:0000313" key="2">
    <source>
        <dbReference type="EMBL" id="UOB16757.1"/>
    </source>
</evidence>
<dbReference type="KEGG" id="fbm:MQE35_13545"/>
<dbReference type="PROSITE" id="PS51352">
    <property type="entry name" value="THIOREDOXIN_2"/>
    <property type="match status" value="1"/>
</dbReference>
<feature type="domain" description="Thioredoxin" evidence="1">
    <location>
        <begin position="8"/>
        <end position="144"/>
    </location>
</feature>
<dbReference type="InterPro" id="IPR036249">
    <property type="entry name" value="Thioredoxin-like_sf"/>
</dbReference>
<dbReference type="Pfam" id="PF13899">
    <property type="entry name" value="Thioredoxin_7"/>
    <property type="match status" value="1"/>
</dbReference>
<evidence type="ECO:0000313" key="3">
    <source>
        <dbReference type="Proteomes" id="UP000831290"/>
    </source>
</evidence>
<dbReference type="EMBL" id="CP094358">
    <property type="protein sequence ID" value="UOB16757.1"/>
    <property type="molecule type" value="Genomic_DNA"/>
</dbReference>
<name>A0A9E6ZJK5_9FLAO</name>
<reference evidence="2" key="1">
    <citation type="submission" date="2022-03" db="EMBL/GenBank/DDBJ databases">
        <title>Description of Abyssus ytuae gen. nov., sp. nov., a novel member of the family Flavobacteriaceae isolated from the sediment of Mariana Trench.</title>
        <authorList>
            <person name="Zhang J."/>
            <person name="Xu X."/>
        </authorList>
    </citation>
    <scope>NUCLEOTIDE SEQUENCE</scope>
    <source>
        <strain evidence="2">MT3330</strain>
    </source>
</reference>
<accession>A0A9E6ZJK5</accession>
<dbReference type="AlphaFoldDB" id="A0A9E6ZJK5"/>
<organism evidence="2 3">
    <name type="scientific">Abyssalbus ytuae</name>
    <dbReference type="NCBI Taxonomy" id="2926907"/>
    <lineage>
        <taxon>Bacteria</taxon>
        <taxon>Pseudomonadati</taxon>
        <taxon>Bacteroidota</taxon>
        <taxon>Flavobacteriia</taxon>
        <taxon>Flavobacteriales</taxon>
        <taxon>Flavobacteriaceae</taxon>
        <taxon>Abyssalbus</taxon>
    </lineage>
</organism>
<proteinExistence type="predicted"/>
<evidence type="ECO:0000259" key="1">
    <source>
        <dbReference type="PROSITE" id="PS51352"/>
    </source>
</evidence>